<proteinExistence type="predicted"/>
<dbReference type="PATRIC" id="fig|320787.5.peg.4928"/>
<reference evidence="1 2" key="1">
    <citation type="submission" date="2015-07" db="EMBL/GenBank/DDBJ databases">
        <authorList>
            <person name="Kim K.M."/>
        </authorList>
    </citation>
    <scope>NUCLEOTIDE SEQUENCE [LARGE SCALE GENOMIC DNA]</scope>
    <source>
        <strain evidence="1 2">KCTC 12363</strain>
    </source>
</reference>
<accession>A0A0H4PZI9</accession>
<evidence type="ECO:0000313" key="1">
    <source>
        <dbReference type="EMBL" id="AKP53832.1"/>
    </source>
</evidence>
<dbReference type="Proteomes" id="UP000036520">
    <property type="component" value="Chromosome"/>
</dbReference>
<gene>
    <name evidence="1" type="ORF">CA2015_4493</name>
</gene>
<organism evidence="1 2">
    <name type="scientific">Cyclobacterium amurskyense</name>
    <dbReference type="NCBI Taxonomy" id="320787"/>
    <lineage>
        <taxon>Bacteria</taxon>
        <taxon>Pseudomonadati</taxon>
        <taxon>Bacteroidota</taxon>
        <taxon>Cytophagia</taxon>
        <taxon>Cytophagales</taxon>
        <taxon>Cyclobacteriaceae</taxon>
        <taxon>Cyclobacterium</taxon>
    </lineage>
</organism>
<name>A0A0H4PZI9_9BACT</name>
<dbReference type="KEGG" id="camu:CA2015_4493"/>
<evidence type="ECO:0000313" key="2">
    <source>
        <dbReference type="Proteomes" id="UP000036520"/>
    </source>
</evidence>
<dbReference type="RefSeq" id="WP_048644697.1">
    <property type="nucleotide sequence ID" value="NZ_CP012040.1"/>
</dbReference>
<dbReference type="EMBL" id="CP012040">
    <property type="protein sequence ID" value="AKP53832.1"/>
    <property type="molecule type" value="Genomic_DNA"/>
</dbReference>
<keyword evidence="2" id="KW-1185">Reference proteome</keyword>
<dbReference type="STRING" id="320787.CA2015_4493"/>
<dbReference type="OrthoDB" id="1290722at2"/>
<sequence length="573" mass="64237">MKRRAFIRKNGAFTLLAPFATLSFDPLNFSSSKSGSGKPDWLLEMISNNDGGVRRILERYVDDQASTYYGAVLDGFEMATAHSLTSFLKAGICALVSPESEFYNDQELRKKIALSCSFFLSLQHEDGTIDLVSTNFHSTPDTGFIVKWLAPVWRLLDTSEVAVKESITIPLKQFLLKAGEGLKVGGIHTPNHRWVVSSALTELYKINADPGYLSRVEEWLAEQIDLDEDGQYEEKSSYIYSSLSDRVLISIARGLDKPELLDYVYKNLKMNLFYLHPNGEIVTEASGRQDNSIIGTLEYYYYPFRYMALKTGDGQFAAACKLIEETCFNKTTGFLYYFLEDPSLWEELPTAKALPMDYAKVFHNSNLIRIRRGGYDASILSGSTVFFTFHKKELALQGLRFASAFFGKGQFSADTYKIENGKYILSSQLSGPYYQPFPKEKIPGDGDWSKMPRSERRKSEIQQLNSTVTIQEEDNGFSIDIAITGTDNVPVALELIFRPGGTFSGTVPHEGMKETVFLKDGMGKYTGNGSSITFGPGLYKHKWVAIRGALPKMDSPTAFLTGFTPFHHKLNIS</sequence>
<dbReference type="AlphaFoldDB" id="A0A0H4PZI9"/>
<protein>
    <submittedName>
        <fullName evidence="1">Uncharacterized protein</fullName>
    </submittedName>
</protein>